<dbReference type="GO" id="GO:0004315">
    <property type="term" value="F:3-oxoacyl-[acyl-carrier-protein] synthase activity"/>
    <property type="evidence" value="ECO:0007669"/>
    <property type="project" value="UniProtKB-EC"/>
</dbReference>
<dbReference type="GO" id="GO:0006633">
    <property type="term" value="P:fatty acid biosynthetic process"/>
    <property type="evidence" value="ECO:0007669"/>
    <property type="project" value="InterPro"/>
</dbReference>
<dbReference type="InterPro" id="IPR016039">
    <property type="entry name" value="Thiolase-like"/>
</dbReference>
<dbReference type="Pfam" id="PF00109">
    <property type="entry name" value="ketoacyl-synt"/>
    <property type="match status" value="1"/>
</dbReference>
<dbReference type="PANTHER" id="PTHR11712:SF336">
    <property type="entry name" value="3-OXOACYL-[ACYL-CARRIER-PROTEIN] SYNTHASE, MITOCHONDRIAL"/>
    <property type="match status" value="1"/>
</dbReference>
<dbReference type="SMART" id="SM00825">
    <property type="entry name" value="PKS_KS"/>
    <property type="match status" value="1"/>
</dbReference>
<evidence type="ECO:0000259" key="3">
    <source>
        <dbReference type="PROSITE" id="PS52004"/>
    </source>
</evidence>
<name>A0A933GLX5_UNCTE</name>
<dbReference type="AlphaFoldDB" id="A0A933GLX5"/>
<feature type="domain" description="Ketosynthase family 3 (KS3)" evidence="3">
    <location>
        <begin position="1"/>
        <end position="308"/>
    </location>
</feature>
<keyword evidence="4" id="KW-0012">Acyltransferase</keyword>
<reference evidence="4" key="1">
    <citation type="submission" date="2020-07" db="EMBL/GenBank/DDBJ databases">
        <title>Huge and variable diversity of episymbiotic CPR bacteria and DPANN archaea in groundwater ecosystems.</title>
        <authorList>
            <person name="He C.Y."/>
            <person name="Keren R."/>
            <person name="Whittaker M."/>
            <person name="Farag I.F."/>
            <person name="Doudna J."/>
            <person name="Cate J.H.D."/>
            <person name="Banfield J.F."/>
        </authorList>
    </citation>
    <scope>NUCLEOTIDE SEQUENCE</scope>
    <source>
        <strain evidence="4">NC_groundwater_1482_Ag_S-0.65um_47_24</strain>
    </source>
</reference>
<evidence type="ECO:0000313" key="4">
    <source>
        <dbReference type="EMBL" id="MBI4595189.1"/>
    </source>
</evidence>
<dbReference type="InterPro" id="IPR020841">
    <property type="entry name" value="PKS_Beta-ketoAc_synthase_dom"/>
</dbReference>
<keyword evidence="2 4" id="KW-0808">Transferase</keyword>
<evidence type="ECO:0000256" key="1">
    <source>
        <dbReference type="ARBA" id="ARBA00008467"/>
    </source>
</evidence>
<dbReference type="EMBL" id="JACQWF010000109">
    <property type="protein sequence ID" value="MBI4595189.1"/>
    <property type="molecule type" value="Genomic_DNA"/>
</dbReference>
<dbReference type="InterPro" id="IPR014031">
    <property type="entry name" value="Ketoacyl_synth_C"/>
</dbReference>
<dbReference type="PROSITE" id="PS00606">
    <property type="entry name" value="KS3_1"/>
    <property type="match status" value="1"/>
</dbReference>
<protein>
    <submittedName>
        <fullName evidence="4">Beta-ketoacyl-ACP synthase II</fullName>
        <ecNumber evidence="4">2.3.1.179</ecNumber>
    </submittedName>
</protein>
<evidence type="ECO:0000256" key="2">
    <source>
        <dbReference type="ARBA" id="ARBA00022679"/>
    </source>
</evidence>
<comment type="caution">
    <text evidence="4">The sequence shown here is derived from an EMBL/GenBank/DDBJ whole genome shotgun (WGS) entry which is preliminary data.</text>
</comment>
<dbReference type="InterPro" id="IPR018201">
    <property type="entry name" value="Ketoacyl_synth_AS"/>
</dbReference>
<feature type="non-terminal residue" evidence="4">
    <location>
        <position position="1"/>
    </location>
</feature>
<dbReference type="SUPFAM" id="SSF53901">
    <property type="entry name" value="Thiolase-like"/>
    <property type="match status" value="2"/>
</dbReference>
<dbReference type="FunFam" id="3.40.47.10:FF:000029">
    <property type="entry name" value="3-oxoacyl-[acyl-carrier-protein] synthase 1"/>
    <property type="match status" value="1"/>
</dbReference>
<dbReference type="InterPro" id="IPR014030">
    <property type="entry name" value="Ketoacyl_synth_N"/>
</dbReference>
<proteinExistence type="inferred from homology"/>
<evidence type="ECO:0000313" key="5">
    <source>
        <dbReference type="Proteomes" id="UP000772181"/>
    </source>
</evidence>
<accession>A0A933GLX5</accession>
<dbReference type="Pfam" id="PF02801">
    <property type="entry name" value="Ketoacyl-synt_C"/>
    <property type="match status" value="1"/>
</dbReference>
<dbReference type="PANTHER" id="PTHR11712">
    <property type="entry name" value="POLYKETIDE SYNTHASE-RELATED"/>
    <property type="match status" value="1"/>
</dbReference>
<organism evidence="4 5">
    <name type="scientific">Tectimicrobiota bacterium</name>
    <dbReference type="NCBI Taxonomy" id="2528274"/>
    <lineage>
        <taxon>Bacteria</taxon>
        <taxon>Pseudomonadati</taxon>
        <taxon>Nitrospinota/Tectimicrobiota group</taxon>
        <taxon>Candidatus Tectimicrobiota</taxon>
    </lineage>
</organism>
<sequence>IIGTALGGVEAFEKNSSLALQERYREVSPFFLTTLLGNMAAGEVAIHYKATGPNFAPVAACAAGNIALGEALRSIRRGDVDAMIAGGAEAPIIPSMWAGLDALRACSTKNEEPCKASRPFDKDRDGFVTGEGSVLLMLEALDSARKRGCRIYGEILGFGSSCDAYHITSPATDGAGGTLSMRNALADANLLPQDIDYINAHGTATVLNDLSETLSIKKVFGERSYKIPVSSTKSLVGHSWGTSGALEAAVCLLTIQHQTIHPTINYTTPDPLCDLDYVPNKARKAKVDICLSNSFGFGGANATIIVGKYKE</sequence>
<gene>
    <name evidence="4" type="ORF">HY730_02295</name>
</gene>
<dbReference type="InterPro" id="IPR000794">
    <property type="entry name" value="Beta-ketoacyl_synthase"/>
</dbReference>
<comment type="similarity">
    <text evidence="1">Belongs to the thiolase-like superfamily. Beta-ketoacyl-ACP synthases family.</text>
</comment>
<dbReference type="Proteomes" id="UP000772181">
    <property type="component" value="Unassembled WGS sequence"/>
</dbReference>
<dbReference type="GO" id="GO:0005829">
    <property type="term" value="C:cytosol"/>
    <property type="evidence" value="ECO:0007669"/>
    <property type="project" value="TreeGrafter"/>
</dbReference>
<dbReference type="PROSITE" id="PS52004">
    <property type="entry name" value="KS3_2"/>
    <property type="match status" value="1"/>
</dbReference>
<dbReference type="NCBIfam" id="NF005589">
    <property type="entry name" value="PRK07314.1"/>
    <property type="match status" value="1"/>
</dbReference>
<dbReference type="EC" id="2.3.1.179" evidence="4"/>
<dbReference type="CDD" id="cd00834">
    <property type="entry name" value="KAS_I_II"/>
    <property type="match status" value="1"/>
</dbReference>
<dbReference type="Gene3D" id="3.40.47.10">
    <property type="match status" value="1"/>
</dbReference>